<evidence type="ECO:0000256" key="1">
    <source>
        <dbReference type="ARBA" id="ARBA00012528"/>
    </source>
</evidence>
<feature type="transmembrane region" description="Helical" evidence="3">
    <location>
        <begin position="52"/>
        <end position="73"/>
    </location>
</feature>
<gene>
    <name evidence="5" type="ORF">DT594_10470</name>
</gene>
<dbReference type="SMART" id="SM00267">
    <property type="entry name" value="GGDEF"/>
    <property type="match status" value="1"/>
</dbReference>
<keyword evidence="3" id="KW-1133">Transmembrane helix</keyword>
<evidence type="ECO:0000313" key="6">
    <source>
        <dbReference type="Proteomes" id="UP000463138"/>
    </source>
</evidence>
<name>A0A7V7GUQ1_9GAMM</name>
<keyword evidence="6" id="KW-1185">Reference proteome</keyword>
<comment type="catalytic activity">
    <reaction evidence="2">
        <text>2 GTP = 3',3'-c-di-GMP + 2 diphosphate</text>
        <dbReference type="Rhea" id="RHEA:24898"/>
        <dbReference type="ChEBI" id="CHEBI:33019"/>
        <dbReference type="ChEBI" id="CHEBI:37565"/>
        <dbReference type="ChEBI" id="CHEBI:58805"/>
        <dbReference type="EC" id="2.7.7.65"/>
    </reaction>
</comment>
<dbReference type="Pfam" id="PF00990">
    <property type="entry name" value="GGDEF"/>
    <property type="match status" value="1"/>
</dbReference>
<dbReference type="InterPro" id="IPR029787">
    <property type="entry name" value="Nucleotide_cyclase"/>
</dbReference>
<dbReference type="EMBL" id="QOVF01000002">
    <property type="protein sequence ID" value="KAA0695247.1"/>
    <property type="molecule type" value="Genomic_DNA"/>
</dbReference>
<dbReference type="InterPro" id="IPR043128">
    <property type="entry name" value="Rev_trsase/Diguanyl_cyclase"/>
</dbReference>
<dbReference type="InterPro" id="IPR050469">
    <property type="entry name" value="Diguanylate_Cyclase"/>
</dbReference>
<accession>A0A7V7GUQ1</accession>
<dbReference type="InterPro" id="IPR000160">
    <property type="entry name" value="GGDEF_dom"/>
</dbReference>
<comment type="caution">
    <text evidence="5">The sequence shown here is derived from an EMBL/GenBank/DDBJ whole genome shotgun (WGS) entry which is preliminary data.</text>
</comment>
<feature type="domain" description="GGDEF" evidence="4">
    <location>
        <begin position="117"/>
        <end position="228"/>
    </location>
</feature>
<reference evidence="5 6" key="1">
    <citation type="submission" date="2018-07" db="EMBL/GenBank/DDBJ databases">
        <title>Pseudomonas laoshanensis sp. nov., isolated from soil.</title>
        <authorList>
            <person name="Sun J."/>
            <person name="Yu L."/>
            <person name="Wang M."/>
            <person name="Zhang C."/>
        </authorList>
    </citation>
    <scope>NUCLEOTIDE SEQUENCE [LARGE SCALE GENOMIC DNA]</scope>
    <source>
        <strain evidence="5 6">Y22</strain>
    </source>
</reference>
<dbReference type="PANTHER" id="PTHR45138">
    <property type="entry name" value="REGULATORY COMPONENTS OF SENSORY TRANSDUCTION SYSTEM"/>
    <property type="match status" value="1"/>
</dbReference>
<evidence type="ECO:0000259" key="4">
    <source>
        <dbReference type="PROSITE" id="PS50887"/>
    </source>
</evidence>
<dbReference type="SUPFAM" id="SSF55073">
    <property type="entry name" value="Nucleotide cyclase"/>
    <property type="match status" value="1"/>
</dbReference>
<feature type="transmembrane region" description="Helical" evidence="3">
    <location>
        <begin position="7"/>
        <end position="40"/>
    </location>
</feature>
<dbReference type="PANTHER" id="PTHR45138:SF9">
    <property type="entry name" value="DIGUANYLATE CYCLASE DGCM-RELATED"/>
    <property type="match status" value="1"/>
</dbReference>
<organism evidence="5 6">
    <name type="scientific">Halopseudomonas laoshanensis</name>
    <dbReference type="NCBI Taxonomy" id="2268758"/>
    <lineage>
        <taxon>Bacteria</taxon>
        <taxon>Pseudomonadati</taxon>
        <taxon>Pseudomonadota</taxon>
        <taxon>Gammaproteobacteria</taxon>
        <taxon>Pseudomonadales</taxon>
        <taxon>Pseudomonadaceae</taxon>
        <taxon>Halopseudomonas</taxon>
    </lineage>
</organism>
<dbReference type="PROSITE" id="PS50887">
    <property type="entry name" value="GGDEF"/>
    <property type="match status" value="1"/>
</dbReference>
<sequence length="228" mass="26337">MVPHLSFIFFFLIPIIVASWFAGALFCFFITILAILSWTISDYLIAHGNIDVFSFLFNSTVHALILAYVTYLLRYIRRLLIRESQLAREDSLTKIPNRRSFYENGEVAFSTGNRQQLPITIIFIDVDNFKSINDVYGHKIGDKLLFEAAQVMNENIRKNDVIGRLGGDEFCLILLSADREHALMYAINLRNKLNERMLKHKWQTTFSMGIVTYAVTPPDFLRAIEDSR</sequence>
<evidence type="ECO:0000256" key="2">
    <source>
        <dbReference type="ARBA" id="ARBA00034247"/>
    </source>
</evidence>
<evidence type="ECO:0000256" key="3">
    <source>
        <dbReference type="SAM" id="Phobius"/>
    </source>
</evidence>
<dbReference type="CDD" id="cd01949">
    <property type="entry name" value="GGDEF"/>
    <property type="match status" value="1"/>
</dbReference>
<proteinExistence type="predicted"/>
<keyword evidence="3" id="KW-0472">Membrane</keyword>
<dbReference type="NCBIfam" id="TIGR00254">
    <property type="entry name" value="GGDEF"/>
    <property type="match status" value="1"/>
</dbReference>
<dbReference type="Proteomes" id="UP000463138">
    <property type="component" value="Unassembled WGS sequence"/>
</dbReference>
<protein>
    <recommendedName>
        <fullName evidence="1">diguanylate cyclase</fullName>
        <ecNumber evidence="1">2.7.7.65</ecNumber>
    </recommendedName>
</protein>
<dbReference type="OrthoDB" id="9812358at2"/>
<evidence type="ECO:0000313" key="5">
    <source>
        <dbReference type="EMBL" id="KAA0695247.1"/>
    </source>
</evidence>
<dbReference type="GO" id="GO:0052621">
    <property type="term" value="F:diguanylate cyclase activity"/>
    <property type="evidence" value="ECO:0007669"/>
    <property type="project" value="UniProtKB-EC"/>
</dbReference>
<dbReference type="AlphaFoldDB" id="A0A7V7GUQ1"/>
<dbReference type="Gene3D" id="3.30.70.270">
    <property type="match status" value="1"/>
</dbReference>
<keyword evidence="3" id="KW-0812">Transmembrane</keyword>
<dbReference type="EC" id="2.7.7.65" evidence="1"/>